<evidence type="ECO:0000256" key="1">
    <source>
        <dbReference type="SAM" id="MobiDB-lite"/>
    </source>
</evidence>
<dbReference type="AlphaFoldDB" id="A0A4U6U7Y8"/>
<gene>
    <name evidence="2" type="ORF">SEVIR_6G181200v2</name>
</gene>
<name>A0A4U6U7Y8_SETVI</name>
<organism evidence="2 3">
    <name type="scientific">Setaria viridis</name>
    <name type="common">Green bristlegrass</name>
    <name type="synonym">Setaria italica subsp. viridis</name>
    <dbReference type="NCBI Taxonomy" id="4556"/>
    <lineage>
        <taxon>Eukaryota</taxon>
        <taxon>Viridiplantae</taxon>
        <taxon>Streptophyta</taxon>
        <taxon>Embryophyta</taxon>
        <taxon>Tracheophyta</taxon>
        <taxon>Spermatophyta</taxon>
        <taxon>Magnoliopsida</taxon>
        <taxon>Liliopsida</taxon>
        <taxon>Poales</taxon>
        <taxon>Poaceae</taxon>
        <taxon>PACMAD clade</taxon>
        <taxon>Panicoideae</taxon>
        <taxon>Panicodae</taxon>
        <taxon>Paniceae</taxon>
        <taxon>Cenchrinae</taxon>
        <taxon>Setaria</taxon>
    </lineage>
</organism>
<sequence>MREQGDDTIDGVAIPISDAIADEVVIIYDKDQLKMDLGTMYPSMDEFSRLAFLLGEGSSSHATTTTPQRMPTVAPQKKMTPKRQLQIG</sequence>
<dbReference type="Gramene" id="TKW10665">
    <property type="protein sequence ID" value="TKW10665"/>
    <property type="gene ID" value="SEVIR_6G181200v2"/>
</dbReference>
<keyword evidence="3" id="KW-1185">Reference proteome</keyword>
<feature type="region of interest" description="Disordered" evidence="1">
    <location>
        <begin position="58"/>
        <end position="88"/>
    </location>
</feature>
<proteinExistence type="predicted"/>
<evidence type="ECO:0000313" key="3">
    <source>
        <dbReference type="Proteomes" id="UP000298652"/>
    </source>
</evidence>
<dbReference type="Proteomes" id="UP000298652">
    <property type="component" value="Chromosome 6"/>
</dbReference>
<evidence type="ECO:0000313" key="2">
    <source>
        <dbReference type="EMBL" id="TKW10665.1"/>
    </source>
</evidence>
<accession>A0A4U6U7Y8</accession>
<feature type="compositionally biased region" description="Polar residues" evidence="1">
    <location>
        <begin position="58"/>
        <end position="69"/>
    </location>
</feature>
<dbReference type="EMBL" id="CM016557">
    <property type="protein sequence ID" value="TKW10665.1"/>
    <property type="molecule type" value="Genomic_DNA"/>
</dbReference>
<protein>
    <submittedName>
        <fullName evidence="2">Uncharacterized protein</fullName>
    </submittedName>
</protein>
<reference evidence="2" key="1">
    <citation type="submission" date="2019-03" db="EMBL/GenBank/DDBJ databases">
        <title>WGS assembly of Setaria viridis.</title>
        <authorList>
            <person name="Huang P."/>
            <person name="Jenkins J."/>
            <person name="Grimwood J."/>
            <person name="Barry K."/>
            <person name="Healey A."/>
            <person name="Mamidi S."/>
            <person name="Sreedasyam A."/>
            <person name="Shu S."/>
            <person name="Feldman M."/>
            <person name="Wu J."/>
            <person name="Yu Y."/>
            <person name="Chen C."/>
            <person name="Johnson J."/>
            <person name="Rokhsar D."/>
            <person name="Baxter I."/>
            <person name="Schmutz J."/>
            <person name="Brutnell T."/>
            <person name="Kellogg E."/>
        </authorList>
    </citation>
    <scope>NUCLEOTIDE SEQUENCE [LARGE SCALE GENOMIC DNA]</scope>
</reference>